<dbReference type="GO" id="GO:0005254">
    <property type="term" value="F:chloride channel activity"/>
    <property type="evidence" value="ECO:0007669"/>
    <property type="project" value="TreeGrafter"/>
</dbReference>
<accession>A0A8C4TED0</accession>
<feature type="domain" description="Anoctamin dimerisation" evidence="10">
    <location>
        <begin position="58"/>
        <end position="170"/>
    </location>
</feature>
<dbReference type="Pfam" id="PF16178">
    <property type="entry name" value="Anoct_dimer"/>
    <property type="match status" value="1"/>
</dbReference>
<organism evidence="11 12">
    <name type="scientific">Erpetoichthys calabaricus</name>
    <name type="common">Rope fish</name>
    <name type="synonym">Calamoichthys calabaricus</name>
    <dbReference type="NCBI Taxonomy" id="27687"/>
    <lineage>
        <taxon>Eukaryota</taxon>
        <taxon>Metazoa</taxon>
        <taxon>Chordata</taxon>
        <taxon>Craniata</taxon>
        <taxon>Vertebrata</taxon>
        <taxon>Euteleostomi</taxon>
        <taxon>Actinopterygii</taxon>
        <taxon>Polypteriformes</taxon>
        <taxon>Polypteridae</taxon>
        <taxon>Erpetoichthys</taxon>
    </lineage>
</organism>
<evidence type="ECO:0000256" key="8">
    <source>
        <dbReference type="RuleBase" id="RU280814"/>
    </source>
</evidence>
<feature type="transmembrane region" description="Helical" evidence="8">
    <location>
        <begin position="584"/>
        <end position="611"/>
    </location>
</feature>
<dbReference type="PANTHER" id="PTHR12308:SF37">
    <property type="entry name" value="ANOCTAMIN-9"/>
    <property type="match status" value="1"/>
</dbReference>
<feature type="transmembrane region" description="Helical" evidence="8">
    <location>
        <begin position="184"/>
        <end position="208"/>
    </location>
</feature>
<evidence type="ECO:0000256" key="3">
    <source>
        <dbReference type="ARBA" id="ARBA00022475"/>
    </source>
</evidence>
<keyword evidence="12" id="KW-1185">Reference proteome</keyword>
<feature type="transmembrane region" description="Helical" evidence="8">
    <location>
        <begin position="325"/>
        <end position="351"/>
    </location>
</feature>
<feature type="transmembrane region" description="Helical" evidence="8">
    <location>
        <begin position="537"/>
        <end position="563"/>
    </location>
</feature>
<evidence type="ECO:0000313" key="11">
    <source>
        <dbReference type="Ensembl" id="ENSECRP00000030074.1"/>
    </source>
</evidence>
<evidence type="ECO:0000256" key="4">
    <source>
        <dbReference type="ARBA" id="ARBA00022692"/>
    </source>
</evidence>
<proteinExistence type="inferred from homology"/>
<evidence type="ECO:0000259" key="9">
    <source>
        <dbReference type="Pfam" id="PF04547"/>
    </source>
</evidence>
<gene>
    <name evidence="11" type="primary">ANO9</name>
    <name evidence="11" type="synonym">LOC114646171</name>
</gene>
<protein>
    <recommendedName>
        <fullName evidence="8">Anoctamin</fullName>
    </recommendedName>
</protein>
<evidence type="ECO:0000256" key="2">
    <source>
        <dbReference type="ARBA" id="ARBA00009671"/>
    </source>
</evidence>
<reference evidence="11" key="3">
    <citation type="submission" date="2025-09" db="UniProtKB">
        <authorList>
            <consortium name="Ensembl"/>
        </authorList>
    </citation>
    <scope>IDENTIFICATION</scope>
</reference>
<keyword evidence="3" id="KW-1003">Cell membrane</keyword>
<dbReference type="AlphaFoldDB" id="A0A8C4TED0"/>
<keyword evidence="5 8" id="KW-1133">Transmembrane helix</keyword>
<evidence type="ECO:0000313" key="12">
    <source>
        <dbReference type="Proteomes" id="UP000694620"/>
    </source>
</evidence>
<feature type="transmembrane region" description="Helical" evidence="8">
    <location>
        <begin position="693"/>
        <end position="718"/>
    </location>
</feature>
<comment type="similarity">
    <text evidence="2 8">Belongs to the anoctamin family.</text>
</comment>
<dbReference type="PANTHER" id="PTHR12308">
    <property type="entry name" value="ANOCTAMIN"/>
    <property type="match status" value="1"/>
</dbReference>
<keyword evidence="7" id="KW-0325">Glycoprotein</keyword>
<reference evidence="11" key="1">
    <citation type="submission" date="2021-06" db="EMBL/GenBank/DDBJ databases">
        <authorList>
            <consortium name="Wellcome Sanger Institute Data Sharing"/>
        </authorList>
    </citation>
    <scope>NUCLEOTIDE SEQUENCE [LARGE SCALE GENOMIC DNA]</scope>
</reference>
<feature type="transmembrane region" description="Helical" evidence="8">
    <location>
        <begin position="261"/>
        <end position="279"/>
    </location>
</feature>
<dbReference type="GO" id="GO:0005886">
    <property type="term" value="C:plasma membrane"/>
    <property type="evidence" value="ECO:0007669"/>
    <property type="project" value="UniProtKB-SubCell"/>
</dbReference>
<dbReference type="InterPro" id="IPR049452">
    <property type="entry name" value="Anoctamin_TM"/>
</dbReference>
<evidence type="ECO:0000256" key="1">
    <source>
        <dbReference type="ARBA" id="ARBA00004651"/>
    </source>
</evidence>
<evidence type="ECO:0000256" key="6">
    <source>
        <dbReference type="ARBA" id="ARBA00023136"/>
    </source>
</evidence>
<dbReference type="Pfam" id="PF04547">
    <property type="entry name" value="Anoctamin"/>
    <property type="match status" value="1"/>
</dbReference>
<evidence type="ECO:0000256" key="7">
    <source>
        <dbReference type="ARBA" id="ARBA00023180"/>
    </source>
</evidence>
<dbReference type="InterPro" id="IPR032394">
    <property type="entry name" value="Anoct_dimer"/>
</dbReference>
<keyword evidence="6 8" id="KW-0472">Membrane</keyword>
<feature type="domain" description="Anoctamin transmembrane" evidence="9">
    <location>
        <begin position="173"/>
        <end position="728"/>
    </location>
</feature>
<comment type="subcellular location">
    <subcellularLocation>
        <location evidence="1">Cell membrane</location>
        <topology evidence="1">Multi-pass membrane protein</topology>
    </subcellularLocation>
    <subcellularLocation>
        <location evidence="8">Membrane</location>
        <topology evidence="8">Multi-pass membrane protein</topology>
    </subcellularLocation>
</comment>
<dbReference type="GeneTree" id="ENSGT00940000158300"/>
<reference evidence="11" key="2">
    <citation type="submission" date="2025-08" db="UniProtKB">
        <authorList>
            <consortium name="Ensembl"/>
        </authorList>
    </citation>
    <scope>IDENTIFICATION</scope>
</reference>
<sequence>MYGTEPSVIMSAAADEDECRIELVPRRELNFASGNTNGLQPHPNECDYVLVGNTKWKKQQQTFIEALREKGFSLTEIEESDKCFYGIRAPDSMLDTYQYLMNDEIIFERTRIRVTDFVLNKTIDSKKERLTDLLRKNVFETAFPLHQKTQQDHLTEKWARWTALYKSQPIDLVKNYLGEKAALYFLWLGWYTYMLIPAAMVGIVVFLYGLAFFDKSPLIKEVCEANTTIMCPLCDTHCSFWKLSDTCMYAKVTNLFDNEGTVFFAIFMALWATIFLELWKRHRAREACHWKLYNWDKEEEDLVLEIVNNPQVMPEKFQHSYISSIIVMFLVSVMIVIFIGLSLGLVVFRVFATVVLSESEWKPLKENANTVAVMLGAVVHYLTITIMTKVNRWVAIFLCKIERNPFFEDKECSFTVKMFTFQFFTLFSSLFYVAFFLGRINGHPKEYVKIAQQWRLEECHPSGCMTDLFIQMAIIMILKQTLSNIVEFLSPWVKMKFNSIKYHSEKNKDGEIDNWLRNYYLNNVSYFSVFNEFLEMVIQYSFTTIFVAAFPLAPFLALINNIFEIRLDAIKMTRLERRLVPLKTNNIGIWLQVLEGIGVLAVICNGLVIGITSDFIPRLVYKYRFGPCAYSNATDIDCMVGYVENSLSTVNLEHLNPKHLQNNSDFVNLTYCRYRDYRSEEDFTLTAQFWEIFAARFAFVLLFEHVAVVIKFIAAWFVPDVPMQVKNIDLNHKFANLKKRLCMMPHRTTSL</sequence>
<evidence type="ECO:0000256" key="5">
    <source>
        <dbReference type="ARBA" id="ARBA00022989"/>
    </source>
</evidence>
<dbReference type="InterPro" id="IPR007632">
    <property type="entry name" value="Anoctamin"/>
</dbReference>
<dbReference type="OrthoDB" id="296386at2759"/>
<dbReference type="Ensembl" id="ENSECRT00000030715.1">
    <property type="protein sequence ID" value="ENSECRP00000030074.1"/>
    <property type="gene ID" value="ENSECRG00000020421.1"/>
</dbReference>
<feature type="transmembrane region" description="Helical" evidence="8">
    <location>
        <begin position="419"/>
        <end position="438"/>
    </location>
</feature>
<name>A0A8C4TED0_ERPCA</name>
<dbReference type="GO" id="GO:0046983">
    <property type="term" value="F:protein dimerization activity"/>
    <property type="evidence" value="ECO:0007669"/>
    <property type="project" value="InterPro"/>
</dbReference>
<dbReference type="Proteomes" id="UP000694620">
    <property type="component" value="Chromosome 2"/>
</dbReference>
<feature type="transmembrane region" description="Helical" evidence="8">
    <location>
        <begin position="371"/>
        <end position="398"/>
    </location>
</feature>
<evidence type="ECO:0000259" key="10">
    <source>
        <dbReference type="Pfam" id="PF16178"/>
    </source>
</evidence>
<keyword evidence="4 8" id="KW-0812">Transmembrane</keyword>